<protein>
    <submittedName>
        <fullName evidence="1">Uncharacterized protein</fullName>
    </submittedName>
</protein>
<comment type="caution">
    <text evidence="1">The sequence shown here is derived from an EMBL/GenBank/DDBJ whole genome shotgun (WGS) entry which is preliminary data.</text>
</comment>
<evidence type="ECO:0000313" key="1">
    <source>
        <dbReference type="EMBL" id="MDG4716193.1"/>
    </source>
</evidence>
<gene>
    <name evidence="1" type="ORF">P7122_09935</name>
</gene>
<dbReference type="EMBL" id="JARSBN010000005">
    <property type="protein sequence ID" value="MDG4716193.1"/>
    <property type="molecule type" value="Genomic_DNA"/>
</dbReference>
<dbReference type="Proteomes" id="UP001529085">
    <property type="component" value="Unassembled WGS sequence"/>
</dbReference>
<dbReference type="RefSeq" id="WP_278005643.1">
    <property type="nucleotide sequence ID" value="NZ_JARSBN010000005.1"/>
</dbReference>
<evidence type="ECO:0000313" key="2">
    <source>
        <dbReference type="Proteomes" id="UP001529085"/>
    </source>
</evidence>
<name>A0ABT6G2G5_9FLAO</name>
<accession>A0ABT6G2G5</accession>
<organism evidence="1 2">
    <name type="scientific">Winogradskyella marincola</name>
    <dbReference type="NCBI Taxonomy" id="3037795"/>
    <lineage>
        <taxon>Bacteria</taxon>
        <taxon>Pseudomonadati</taxon>
        <taxon>Bacteroidota</taxon>
        <taxon>Flavobacteriia</taxon>
        <taxon>Flavobacteriales</taxon>
        <taxon>Flavobacteriaceae</taxon>
        <taxon>Winogradskyella</taxon>
    </lineage>
</organism>
<sequence>MKKYILLFISLNLLVSCSQNEIDIDNNYSFDGRGGIKCEVDGVLLKPSTAIIYGNATLNSDTTTDGIPFMSLSFHNNNQSTGLGFQYIRIFLNDVDYRDDLTGLIFELGSEENNESYGEYGVGEFGDGATNENYVGELKVIFHDVDERILGGTFWYDVENSNGEIREIRNGEFDMKIW</sequence>
<reference evidence="1 2" key="1">
    <citation type="submission" date="2023-03" db="EMBL/GenBank/DDBJ databases">
        <title>Strain YYF002 represents a novel species in the genus Winogradskyella isolated from seawater.</title>
        <authorList>
            <person name="Fu Z.-Y."/>
        </authorList>
    </citation>
    <scope>NUCLEOTIDE SEQUENCE [LARGE SCALE GENOMIC DNA]</scope>
    <source>
        <strain evidence="1 2">YYF002</strain>
    </source>
</reference>
<proteinExistence type="predicted"/>
<dbReference type="PROSITE" id="PS51257">
    <property type="entry name" value="PROKAR_LIPOPROTEIN"/>
    <property type="match status" value="1"/>
</dbReference>
<keyword evidence="2" id="KW-1185">Reference proteome</keyword>